<protein>
    <submittedName>
        <fullName evidence="3">Uncharacterized protein</fullName>
    </submittedName>
</protein>
<feature type="region of interest" description="Disordered" evidence="1">
    <location>
        <begin position="31"/>
        <end position="51"/>
    </location>
</feature>
<organism evidence="3 4">
    <name type="scientific">Streptococcus loxodontisalivarius</name>
    <dbReference type="NCBI Taxonomy" id="1349415"/>
    <lineage>
        <taxon>Bacteria</taxon>
        <taxon>Bacillati</taxon>
        <taxon>Bacillota</taxon>
        <taxon>Bacilli</taxon>
        <taxon>Lactobacillales</taxon>
        <taxon>Streptococcaceae</taxon>
        <taxon>Streptococcus</taxon>
    </lineage>
</organism>
<dbReference type="EMBL" id="JAFBEH010000005">
    <property type="protein sequence ID" value="MBM7642132.1"/>
    <property type="molecule type" value="Genomic_DNA"/>
</dbReference>
<keyword evidence="2" id="KW-0732">Signal</keyword>
<keyword evidence="4" id="KW-1185">Reference proteome</keyword>
<evidence type="ECO:0000313" key="4">
    <source>
        <dbReference type="Proteomes" id="UP000697472"/>
    </source>
</evidence>
<sequence length="68" mass="7445">MTIKKKLTLLALPLVALSALAFFSHDAEAATISSSSSQTKFSSIVSSDLQSTNTGYEQLIKIRRWGRK</sequence>
<dbReference type="Proteomes" id="UP000697472">
    <property type="component" value="Unassembled WGS sequence"/>
</dbReference>
<comment type="caution">
    <text evidence="3">The sequence shown here is derived from an EMBL/GenBank/DDBJ whole genome shotgun (WGS) entry which is preliminary data.</text>
</comment>
<feature type="signal peptide" evidence="2">
    <location>
        <begin position="1"/>
        <end position="29"/>
    </location>
</feature>
<evidence type="ECO:0000256" key="2">
    <source>
        <dbReference type="SAM" id="SignalP"/>
    </source>
</evidence>
<dbReference type="RefSeq" id="WP_205008985.1">
    <property type="nucleotide sequence ID" value="NZ_JAFBEH010000005.1"/>
</dbReference>
<reference evidence="3 4" key="1">
    <citation type="submission" date="2021-01" db="EMBL/GenBank/DDBJ databases">
        <title>Genomic Encyclopedia of Type Strains, Phase IV (KMG-IV): sequencing the most valuable type-strain genomes for metagenomic binning, comparative biology and taxonomic classification.</title>
        <authorList>
            <person name="Goeker M."/>
        </authorList>
    </citation>
    <scope>NUCLEOTIDE SEQUENCE [LARGE SCALE GENOMIC DNA]</scope>
    <source>
        <strain evidence="3 4">DSM 27382</strain>
    </source>
</reference>
<evidence type="ECO:0000313" key="3">
    <source>
        <dbReference type="EMBL" id="MBM7642132.1"/>
    </source>
</evidence>
<feature type="chain" id="PRO_5047329243" evidence="2">
    <location>
        <begin position="30"/>
        <end position="68"/>
    </location>
</feature>
<feature type="compositionally biased region" description="Low complexity" evidence="1">
    <location>
        <begin position="33"/>
        <end position="47"/>
    </location>
</feature>
<name>A0ABS2PQ16_9STRE</name>
<proteinExistence type="predicted"/>
<evidence type="ECO:0000256" key="1">
    <source>
        <dbReference type="SAM" id="MobiDB-lite"/>
    </source>
</evidence>
<gene>
    <name evidence="3" type="ORF">JOC28_000424</name>
</gene>
<accession>A0ABS2PQ16</accession>